<comment type="caution">
    <text evidence="1">The sequence shown here is derived from an EMBL/GenBank/DDBJ whole genome shotgun (WGS) entry which is preliminary data.</text>
</comment>
<name>D4F6C9_EDWTA</name>
<sequence>MQSRGVGDRPGKPMRSSVSMGHGYRLWGVISLMKCKIQVKTCTFP</sequence>
<dbReference type="HOGENOM" id="CLU_3199163_0_0_6"/>
<organism evidence="1 2">
    <name type="scientific">Edwardsiella tarda ATCC 23685</name>
    <dbReference type="NCBI Taxonomy" id="500638"/>
    <lineage>
        <taxon>Bacteria</taxon>
        <taxon>Pseudomonadati</taxon>
        <taxon>Pseudomonadota</taxon>
        <taxon>Gammaproteobacteria</taxon>
        <taxon>Enterobacterales</taxon>
        <taxon>Hafniaceae</taxon>
        <taxon>Edwardsiella</taxon>
    </lineage>
</organism>
<gene>
    <name evidence="1" type="ORF">EDWATA_02310</name>
</gene>
<protein>
    <submittedName>
        <fullName evidence="1">Uncharacterized protein</fullName>
    </submittedName>
</protein>
<dbReference type="EMBL" id="ADGK01000195">
    <property type="protein sequence ID" value="EFE22672.1"/>
    <property type="molecule type" value="Genomic_DNA"/>
</dbReference>
<evidence type="ECO:0000313" key="1">
    <source>
        <dbReference type="EMBL" id="EFE22672.1"/>
    </source>
</evidence>
<reference evidence="1 2" key="1">
    <citation type="submission" date="2010-02" db="EMBL/GenBank/DDBJ databases">
        <authorList>
            <person name="Weinstock G."/>
            <person name="Sodergren E."/>
            <person name="Clifton S."/>
            <person name="Fulton L."/>
            <person name="Fulton B."/>
            <person name="Courtney L."/>
            <person name="Fronick C."/>
            <person name="Harrison M."/>
            <person name="Strong C."/>
            <person name="Farmer C."/>
            <person name="Delahaunty K."/>
            <person name="Markovic C."/>
            <person name="Hall O."/>
            <person name="Minx P."/>
            <person name="Tomlinson C."/>
            <person name="Mitreva M."/>
            <person name="Nelson J."/>
            <person name="Hou S."/>
            <person name="Wollam A."/>
            <person name="Pepin K.H."/>
            <person name="Johnson M."/>
            <person name="Bhonagiri V."/>
            <person name="Zhang X."/>
            <person name="Suruliraj S."/>
            <person name="Warren W."/>
            <person name="Chinwalla A."/>
            <person name="Mardis E.R."/>
            <person name="Wilson R.K."/>
        </authorList>
    </citation>
    <scope>NUCLEOTIDE SEQUENCE [LARGE SCALE GENOMIC DNA]</scope>
    <source>
        <strain evidence="1 2">ATCC 23685</strain>
    </source>
</reference>
<evidence type="ECO:0000313" key="2">
    <source>
        <dbReference type="Proteomes" id="UP000003692"/>
    </source>
</evidence>
<proteinExistence type="predicted"/>
<accession>D4F6C9</accession>
<dbReference type="AlphaFoldDB" id="D4F6C9"/>
<dbReference type="Proteomes" id="UP000003692">
    <property type="component" value="Unassembled WGS sequence"/>
</dbReference>